<sequence length="52" mass="5774">MKTPTKADNCDIESTFMDGIWFVGYCIGKVIQMNYVLCKGIYAGCGKQTSSR</sequence>
<dbReference type="EMBL" id="MN740907">
    <property type="protein sequence ID" value="QHU17451.1"/>
    <property type="molecule type" value="Genomic_DNA"/>
</dbReference>
<accession>A0A6C0KJV5</accession>
<protein>
    <submittedName>
        <fullName evidence="1">Uncharacterized protein</fullName>
    </submittedName>
</protein>
<reference evidence="1" key="1">
    <citation type="journal article" date="2020" name="Nature">
        <title>Giant virus diversity and host interactions through global metagenomics.</title>
        <authorList>
            <person name="Schulz F."/>
            <person name="Roux S."/>
            <person name="Paez-Espino D."/>
            <person name="Jungbluth S."/>
            <person name="Walsh D.A."/>
            <person name="Denef V.J."/>
            <person name="McMahon K.D."/>
            <person name="Konstantinidis K.T."/>
            <person name="Eloe-Fadrosh E.A."/>
            <person name="Kyrpides N.C."/>
            <person name="Woyke T."/>
        </authorList>
    </citation>
    <scope>NUCLEOTIDE SEQUENCE</scope>
    <source>
        <strain evidence="1">GVMAG-S-3300012000-57</strain>
    </source>
</reference>
<dbReference type="AlphaFoldDB" id="A0A6C0KJV5"/>
<proteinExistence type="predicted"/>
<name>A0A6C0KJV5_9ZZZZ</name>
<evidence type="ECO:0000313" key="1">
    <source>
        <dbReference type="EMBL" id="QHU17451.1"/>
    </source>
</evidence>
<organism evidence="1">
    <name type="scientific">viral metagenome</name>
    <dbReference type="NCBI Taxonomy" id="1070528"/>
    <lineage>
        <taxon>unclassified sequences</taxon>
        <taxon>metagenomes</taxon>
        <taxon>organismal metagenomes</taxon>
    </lineage>
</organism>